<dbReference type="InterPro" id="IPR036390">
    <property type="entry name" value="WH_DNA-bd_sf"/>
</dbReference>
<organism evidence="1 2">
    <name type="scientific">Paractinoplanes deccanensis</name>
    <dbReference type="NCBI Taxonomy" id="113561"/>
    <lineage>
        <taxon>Bacteria</taxon>
        <taxon>Bacillati</taxon>
        <taxon>Actinomycetota</taxon>
        <taxon>Actinomycetes</taxon>
        <taxon>Micromonosporales</taxon>
        <taxon>Micromonosporaceae</taxon>
        <taxon>Paractinoplanes</taxon>
    </lineage>
</organism>
<dbReference type="RefSeq" id="WP_203772481.1">
    <property type="nucleotide sequence ID" value="NZ_BAAABO010000022.1"/>
</dbReference>
<dbReference type="InterPro" id="IPR019238">
    <property type="entry name" value="AbiEi_2"/>
</dbReference>
<dbReference type="EMBL" id="BOMI01000134">
    <property type="protein sequence ID" value="GID77984.1"/>
    <property type="molecule type" value="Genomic_DNA"/>
</dbReference>
<keyword evidence="2" id="KW-1185">Reference proteome</keyword>
<name>A0ABQ3YDB7_9ACTN</name>
<sequence>MSALLDAVRERLREFGITLEVQRQAADAHIDAIVTLSREGQSQRYAAEARATMTLGSTVRDAQDRFEGAVDPLLVIGHRISPRSADAFRAAGIQFADALGNAFLAFGSVLIDVRGRTESAAASSGAYRPADRSPHPANLFSSRRAQVILVLLAWPELSRMTVREIATASGVSTGQAHDTLNRLQQAGFLVPDSKRLERTDQLLDLCTAAYLTGLGPRLELARYHGDPSRPLSGVTPERRVYRSGESAVGSGVVRPATLTLYLDDPNPKFPILNRWDASPDHEPNIFVRRKFWSSPRASEEKFSADGQNAPWPLVYADLIAARDARLREVAQSWRARCARSDEV</sequence>
<dbReference type="Proteomes" id="UP000609879">
    <property type="component" value="Unassembled WGS sequence"/>
</dbReference>
<gene>
    <name evidence="1" type="ORF">Ade02nite_66250</name>
</gene>
<comment type="caution">
    <text evidence="1">The sequence shown here is derived from an EMBL/GenBank/DDBJ whole genome shotgun (WGS) entry which is preliminary data.</text>
</comment>
<dbReference type="SUPFAM" id="SSF46785">
    <property type="entry name" value="Winged helix' DNA-binding domain"/>
    <property type="match status" value="1"/>
</dbReference>
<evidence type="ECO:0000313" key="1">
    <source>
        <dbReference type="EMBL" id="GID77984.1"/>
    </source>
</evidence>
<accession>A0ABQ3YDB7</accession>
<proteinExistence type="predicted"/>
<reference evidence="1 2" key="1">
    <citation type="submission" date="2021-01" db="EMBL/GenBank/DDBJ databases">
        <title>Whole genome shotgun sequence of Actinoplanes deccanensis NBRC 13994.</title>
        <authorList>
            <person name="Komaki H."/>
            <person name="Tamura T."/>
        </authorList>
    </citation>
    <scope>NUCLEOTIDE SEQUENCE [LARGE SCALE GENOMIC DNA]</scope>
    <source>
        <strain evidence="1 2">NBRC 13994</strain>
    </source>
</reference>
<protein>
    <submittedName>
        <fullName evidence="1">Uncharacterized protein</fullName>
    </submittedName>
</protein>
<dbReference type="Pfam" id="PF09952">
    <property type="entry name" value="AbiEi_2"/>
    <property type="match status" value="1"/>
</dbReference>
<dbReference type="InterPro" id="IPR036388">
    <property type="entry name" value="WH-like_DNA-bd_sf"/>
</dbReference>
<dbReference type="Gene3D" id="1.10.10.10">
    <property type="entry name" value="Winged helix-like DNA-binding domain superfamily/Winged helix DNA-binding domain"/>
    <property type="match status" value="1"/>
</dbReference>
<evidence type="ECO:0000313" key="2">
    <source>
        <dbReference type="Proteomes" id="UP000609879"/>
    </source>
</evidence>